<protein>
    <submittedName>
        <fullName evidence="3">Robl_LC7 domain-containing protein</fullName>
    </submittedName>
</protein>
<dbReference type="Proteomes" id="UP000679213">
    <property type="component" value="Chromosome I"/>
</dbReference>
<reference evidence="3 4" key="1">
    <citation type="submission" date="2020-04" db="EMBL/GenBank/DDBJ databases">
        <authorList>
            <consortium name="Genoscope - CEA"/>
            <person name="William W."/>
        </authorList>
    </citation>
    <scope>NUCLEOTIDE SEQUENCE [LARGE SCALE GENOMIC DNA]</scope>
    <source>
        <strain evidence="3 4">SG7</strain>
    </source>
</reference>
<gene>
    <name evidence="3" type="ORF">MLAUSG7_1319</name>
</gene>
<evidence type="ECO:0000259" key="2">
    <source>
        <dbReference type="Pfam" id="PF03259"/>
    </source>
</evidence>
<organism evidence="3 4">
    <name type="scientific">Methanocaldococcus lauensis</name>
    <dbReference type="NCBI Taxonomy" id="2546128"/>
    <lineage>
        <taxon>Archaea</taxon>
        <taxon>Methanobacteriati</taxon>
        <taxon>Methanobacteriota</taxon>
        <taxon>Methanomada group</taxon>
        <taxon>Methanococci</taxon>
        <taxon>Methanococcales</taxon>
        <taxon>Methanocaldococcaceae</taxon>
        <taxon>Methanocaldococcus</taxon>
    </lineage>
</organism>
<keyword evidence="1" id="KW-1133">Transmembrane helix</keyword>
<keyword evidence="4" id="KW-1185">Reference proteome</keyword>
<dbReference type="EMBL" id="LR792632">
    <property type="protein sequence ID" value="CAB3289603.1"/>
    <property type="molecule type" value="Genomic_DNA"/>
</dbReference>
<dbReference type="AlphaFoldDB" id="A0A8D6SWQ1"/>
<evidence type="ECO:0000313" key="4">
    <source>
        <dbReference type="Proteomes" id="UP000679213"/>
    </source>
</evidence>
<accession>A0A8D6SWQ1</accession>
<evidence type="ECO:0000313" key="3">
    <source>
        <dbReference type="EMBL" id="CAB3289603.1"/>
    </source>
</evidence>
<feature type="domain" description="Roadblock/LAMTOR2" evidence="2">
    <location>
        <begin position="61"/>
        <end position="131"/>
    </location>
</feature>
<dbReference type="InterPro" id="IPR004942">
    <property type="entry name" value="Roadblock/LAMTOR2_dom"/>
</dbReference>
<dbReference type="Pfam" id="PF03259">
    <property type="entry name" value="Robl_LC7"/>
    <property type="match status" value="1"/>
</dbReference>
<feature type="transmembrane region" description="Helical" evidence="1">
    <location>
        <begin position="6"/>
        <end position="24"/>
    </location>
</feature>
<keyword evidence="1" id="KW-0812">Transmembrane</keyword>
<evidence type="ECO:0000256" key="1">
    <source>
        <dbReference type="SAM" id="Phobius"/>
    </source>
</evidence>
<proteinExistence type="predicted"/>
<dbReference type="SUPFAM" id="SSF103196">
    <property type="entry name" value="Roadblock/LC7 domain"/>
    <property type="match status" value="1"/>
</dbReference>
<dbReference type="KEGG" id="mesg:MLAUSG7_1319"/>
<name>A0A8D6SWQ1_9EURY</name>
<sequence length="190" mass="22363">MEGMIIFLLLFIVGVLKGVGIYMYREREKRKTYKLIEMEIIENLKELKTYMDTENKEFSKEFDLVEIALTYDVGDIIVVNNEGLIIASTLKDAENAGAVCLGIFEYVKKFYNDIRKIILQRKDKYIYIYPIKLCGEMIYIIIESKVMLEIVDEKEILKKTCNVLKKYFSDFKTIDYPEKESYSENMLITS</sequence>
<keyword evidence="1" id="KW-0472">Membrane</keyword>